<evidence type="ECO:0000313" key="4">
    <source>
        <dbReference type="Proteomes" id="UP000186895"/>
    </source>
</evidence>
<dbReference type="EMBL" id="FTMN01000001">
    <property type="protein sequence ID" value="SIP97519.1"/>
    <property type="molecule type" value="Genomic_DNA"/>
</dbReference>
<dbReference type="STRING" id="49186.SAMN05421647_101670"/>
<dbReference type="InterPro" id="IPR025877">
    <property type="entry name" value="MobA-like_NTP_Trfase"/>
</dbReference>
<dbReference type="InterPro" id="IPR029044">
    <property type="entry name" value="Nucleotide-diphossugar_trans"/>
</dbReference>
<organism evidence="3 4">
    <name type="scientific">Marinobacterium stanieri</name>
    <dbReference type="NCBI Taxonomy" id="49186"/>
    <lineage>
        <taxon>Bacteria</taxon>
        <taxon>Pseudomonadati</taxon>
        <taxon>Pseudomonadota</taxon>
        <taxon>Gammaproteobacteria</taxon>
        <taxon>Oceanospirillales</taxon>
        <taxon>Oceanospirillaceae</taxon>
        <taxon>Marinobacterium</taxon>
    </lineage>
</organism>
<protein>
    <submittedName>
        <fullName evidence="3">Molybdenum cofactor cytidylyltransferase</fullName>
    </submittedName>
</protein>
<keyword evidence="3" id="KW-0808">Transferase</keyword>
<name>A0A1N6NZL7_9GAMM</name>
<sequence>MAAGFSRRFGTADKRHAIMADGRTLLATTLAQLRSTVSTASYQVAVVIRPEDDATVLGIPADLPVLHAPSAAQGLGASIADAVRAVQADPKLSDVDSLAIMLGDMPGIQTDTFSNLISAGCRSQIVRPRYQGMPGHPVLFGRDFWPSLIHLNGDEGARTVIRENSDSLLYIDLEDSGVIADIDTPEQLVQQ</sequence>
<dbReference type="PANTHER" id="PTHR43777">
    <property type="entry name" value="MOLYBDENUM COFACTOR CYTIDYLYLTRANSFERASE"/>
    <property type="match status" value="1"/>
</dbReference>
<evidence type="ECO:0000256" key="1">
    <source>
        <dbReference type="ARBA" id="ARBA00022842"/>
    </source>
</evidence>
<dbReference type="Proteomes" id="UP000186895">
    <property type="component" value="Unassembled WGS sequence"/>
</dbReference>
<dbReference type="PANTHER" id="PTHR43777:SF1">
    <property type="entry name" value="MOLYBDENUM COFACTOR CYTIDYLYLTRANSFERASE"/>
    <property type="match status" value="1"/>
</dbReference>
<evidence type="ECO:0000259" key="2">
    <source>
        <dbReference type="Pfam" id="PF12804"/>
    </source>
</evidence>
<dbReference type="GO" id="GO:0016779">
    <property type="term" value="F:nucleotidyltransferase activity"/>
    <property type="evidence" value="ECO:0007669"/>
    <property type="project" value="UniProtKB-KW"/>
</dbReference>
<gene>
    <name evidence="3" type="ORF">SAMN05421647_101670</name>
</gene>
<keyword evidence="4" id="KW-1185">Reference proteome</keyword>
<accession>A0A1N6NZL7</accession>
<feature type="domain" description="MobA-like NTP transferase" evidence="2">
    <location>
        <begin position="1"/>
        <end position="164"/>
    </location>
</feature>
<dbReference type="AlphaFoldDB" id="A0A1N6NZL7"/>
<dbReference type="SUPFAM" id="SSF53448">
    <property type="entry name" value="Nucleotide-diphospho-sugar transferases"/>
    <property type="match status" value="1"/>
</dbReference>
<proteinExistence type="predicted"/>
<keyword evidence="1" id="KW-0460">Magnesium</keyword>
<reference evidence="4" key="1">
    <citation type="submission" date="2017-01" db="EMBL/GenBank/DDBJ databases">
        <authorList>
            <person name="Varghese N."/>
            <person name="Submissions S."/>
        </authorList>
    </citation>
    <scope>NUCLEOTIDE SEQUENCE [LARGE SCALE GENOMIC DNA]</scope>
    <source>
        <strain evidence="4">DSM 7027</strain>
    </source>
</reference>
<dbReference type="CDD" id="cd04182">
    <property type="entry name" value="GT_2_like_f"/>
    <property type="match status" value="1"/>
</dbReference>
<dbReference type="Gene3D" id="3.90.550.10">
    <property type="entry name" value="Spore Coat Polysaccharide Biosynthesis Protein SpsA, Chain A"/>
    <property type="match status" value="1"/>
</dbReference>
<dbReference type="Pfam" id="PF12804">
    <property type="entry name" value="NTP_transf_3"/>
    <property type="match status" value="1"/>
</dbReference>
<evidence type="ECO:0000313" key="3">
    <source>
        <dbReference type="EMBL" id="SIP97519.1"/>
    </source>
</evidence>
<keyword evidence="3" id="KW-0548">Nucleotidyltransferase</keyword>